<feature type="compositionally biased region" description="Polar residues" evidence="1">
    <location>
        <begin position="8"/>
        <end position="22"/>
    </location>
</feature>
<comment type="caution">
    <text evidence="2">The sequence shown here is derived from an EMBL/GenBank/DDBJ whole genome shotgun (WGS) entry which is preliminary data.</text>
</comment>
<protein>
    <submittedName>
        <fullName evidence="2">Uncharacterized protein</fullName>
    </submittedName>
</protein>
<reference evidence="2 3" key="1">
    <citation type="journal article" date="2018" name="Front. Plant Sci.">
        <title>Red Clover (Trifolium pratense) and Zigzag Clover (T. medium) - A Picture of Genomic Similarities and Differences.</title>
        <authorList>
            <person name="Dluhosova J."/>
            <person name="Istvanek J."/>
            <person name="Nedelnik J."/>
            <person name="Repkova J."/>
        </authorList>
    </citation>
    <scope>NUCLEOTIDE SEQUENCE [LARGE SCALE GENOMIC DNA]</scope>
    <source>
        <strain evidence="3">cv. 10/8</strain>
        <tissue evidence="2">Leaf</tissue>
    </source>
</reference>
<name>A0A392W072_9FABA</name>
<organism evidence="2 3">
    <name type="scientific">Trifolium medium</name>
    <dbReference type="NCBI Taxonomy" id="97028"/>
    <lineage>
        <taxon>Eukaryota</taxon>
        <taxon>Viridiplantae</taxon>
        <taxon>Streptophyta</taxon>
        <taxon>Embryophyta</taxon>
        <taxon>Tracheophyta</taxon>
        <taxon>Spermatophyta</taxon>
        <taxon>Magnoliopsida</taxon>
        <taxon>eudicotyledons</taxon>
        <taxon>Gunneridae</taxon>
        <taxon>Pentapetalae</taxon>
        <taxon>rosids</taxon>
        <taxon>fabids</taxon>
        <taxon>Fabales</taxon>
        <taxon>Fabaceae</taxon>
        <taxon>Papilionoideae</taxon>
        <taxon>50 kb inversion clade</taxon>
        <taxon>NPAAA clade</taxon>
        <taxon>Hologalegina</taxon>
        <taxon>IRL clade</taxon>
        <taxon>Trifolieae</taxon>
        <taxon>Trifolium</taxon>
    </lineage>
</organism>
<dbReference type="EMBL" id="LXQA011334904">
    <property type="protein sequence ID" value="MCI93657.1"/>
    <property type="molecule type" value="Genomic_DNA"/>
</dbReference>
<dbReference type="AlphaFoldDB" id="A0A392W072"/>
<dbReference type="Proteomes" id="UP000265520">
    <property type="component" value="Unassembled WGS sequence"/>
</dbReference>
<accession>A0A392W072</accession>
<evidence type="ECO:0000313" key="2">
    <source>
        <dbReference type="EMBL" id="MCI93657.1"/>
    </source>
</evidence>
<feature type="region of interest" description="Disordered" evidence="1">
    <location>
        <begin position="1"/>
        <end position="22"/>
    </location>
</feature>
<evidence type="ECO:0000313" key="3">
    <source>
        <dbReference type="Proteomes" id="UP000265520"/>
    </source>
</evidence>
<evidence type="ECO:0000256" key="1">
    <source>
        <dbReference type="SAM" id="MobiDB-lite"/>
    </source>
</evidence>
<keyword evidence="3" id="KW-1185">Reference proteome</keyword>
<sequence>MSVESDPIQGSTALETQAENSVNQGVREAFGLEVVLDISDDVQEPALFSQ</sequence>
<feature type="non-terminal residue" evidence="2">
    <location>
        <position position="50"/>
    </location>
</feature>
<proteinExistence type="predicted"/>